<accession>A0A377Y9G0</accession>
<proteinExistence type="predicted"/>
<dbReference type="SUPFAM" id="SSF52266">
    <property type="entry name" value="SGNH hydrolase"/>
    <property type="match status" value="1"/>
</dbReference>
<dbReference type="Gene3D" id="3.40.50.1110">
    <property type="entry name" value="SGNH hydrolase"/>
    <property type="match status" value="1"/>
</dbReference>
<name>A0A377Y9G0_KLEPN</name>
<dbReference type="AlphaFoldDB" id="A0A377Y9G0"/>
<sequence>MTVATEVDHKEYTGNGATVLFPFPFRIFSGSDLLVQVLDLDENVTTLTLGSGYTVQGVGVYTGGSITLPAPLATGWKISILRNASATQETSIRNQGGFFPEIHEDAFDKLTMLVQEALGIGRRSLRQETYLLPYYDANNQFIRHLKDPEKDSDAATKGWVDLQYSVPTSEAKQAAAEAKEARDESREIADKFGDVDGAISAAEAARDAAQSSASSAGVDADRAEAAAESAEAVIDVKGTYPDIAQGLADTVDGDYFRVIVPATAGTGILFIWYRNVAGSAVYINTEISEGFVRDLESRIPKIQRSGYWGGITAADGTLGVAFRESDNRPIFGNGGDILSIFPQHLRTGYWGGIVAKNDMVGVVFRESDNRPLFGNGGDVVGRIEKLEQINPISASIAHAFGNSKTAGTGGTPYPTQLAGLIGGDFSVVNYGIGGQRSGQIAMRMGAIPTFITVSGDAIPAASGTVSITQINGVSATAAPAYPSQDVRLLSTNADNVTRTIDGWLCGVKCRITRTASGDNNNTKTEVYTLTALEGTGVRCLPGSLFVPDYALQDYSGVEMWIDAGINDFRSGTDADLTDDVEAIRANVDAMVDFAERSGRNIILLSLTADNYSTEFLGGIRYTRILELNNHWSQKYPNYYARGNDGLDLRETLVANYNPAIAQDVIDYGHDITPSSLRSDDRHPNTVGYGIYASVAYEFRQRRGY</sequence>
<dbReference type="InterPro" id="IPR036514">
    <property type="entry name" value="SGNH_hydro_sf"/>
</dbReference>
<dbReference type="GO" id="GO:0016788">
    <property type="term" value="F:hydrolase activity, acting on ester bonds"/>
    <property type="evidence" value="ECO:0007669"/>
    <property type="project" value="UniProtKB-ARBA"/>
</dbReference>
<reference evidence="1 2" key="1">
    <citation type="submission" date="2018-06" db="EMBL/GenBank/DDBJ databases">
        <authorList>
            <consortium name="Pathogen Informatics"/>
            <person name="Doyle S."/>
        </authorList>
    </citation>
    <scope>NUCLEOTIDE SEQUENCE [LARGE SCALE GENOMIC DNA]</scope>
    <source>
        <strain evidence="1 2">NCTC5052</strain>
    </source>
</reference>
<dbReference type="EMBL" id="UGLJ01000002">
    <property type="protein sequence ID" value="STT96203.1"/>
    <property type="molecule type" value="Genomic_DNA"/>
</dbReference>
<dbReference type="Proteomes" id="UP000254103">
    <property type="component" value="Unassembled WGS sequence"/>
</dbReference>
<gene>
    <name evidence="1" type="ORF">NCTC5052_04743</name>
</gene>
<evidence type="ECO:0000313" key="1">
    <source>
        <dbReference type="EMBL" id="STT96203.1"/>
    </source>
</evidence>
<organism evidence="1 2">
    <name type="scientific">Klebsiella pneumoniae</name>
    <dbReference type="NCBI Taxonomy" id="573"/>
    <lineage>
        <taxon>Bacteria</taxon>
        <taxon>Pseudomonadati</taxon>
        <taxon>Pseudomonadota</taxon>
        <taxon>Gammaproteobacteria</taxon>
        <taxon>Enterobacterales</taxon>
        <taxon>Enterobacteriaceae</taxon>
        <taxon>Klebsiella/Raoultella group</taxon>
        <taxon>Klebsiella</taxon>
        <taxon>Klebsiella pneumoniae complex</taxon>
    </lineage>
</organism>
<protein>
    <submittedName>
        <fullName evidence="1">Uncharacterized protein</fullName>
    </submittedName>
</protein>
<evidence type="ECO:0000313" key="2">
    <source>
        <dbReference type="Proteomes" id="UP000254103"/>
    </source>
</evidence>